<reference evidence="1 2" key="1">
    <citation type="submission" date="2014-04" db="EMBL/GenBank/DDBJ databases">
        <authorList>
            <consortium name="DOE Joint Genome Institute"/>
            <person name="Kuo A."/>
            <person name="Kohler A."/>
            <person name="Nagy L.G."/>
            <person name="Floudas D."/>
            <person name="Copeland A."/>
            <person name="Barry K.W."/>
            <person name="Cichocki N."/>
            <person name="Veneault-Fourrey C."/>
            <person name="LaButti K."/>
            <person name="Lindquist E.A."/>
            <person name="Lipzen A."/>
            <person name="Lundell T."/>
            <person name="Morin E."/>
            <person name="Murat C."/>
            <person name="Sun H."/>
            <person name="Tunlid A."/>
            <person name="Henrissat B."/>
            <person name="Grigoriev I.V."/>
            <person name="Hibbett D.S."/>
            <person name="Martin F."/>
            <person name="Nordberg H.P."/>
            <person name="Cantor M.N."/>
            <person name="Hua S.X."/>
        </authorList>
    </citation>
    <scope>NUCLEOTIDE SEQUENCE [LARGE SCALE GENOMIC DNA]</scope>
    <source>
        <strain evidence="1 2">Foug A</strain>
    </source>
</reference>
<dbReference type="EMBL" id="KN822038">
    <property type="protein sequence ID" value="KIM63019.1"/>
    <property type="molecule type" value="Genomic_DNA"/>
</dbReference>
<protein>
    <submittedName>
        <fullName evidence="1">Uncharacterized protein</fullName>
    </submittedName>
</protein>
<evidence type="ECO:0000313" key="1">
    <source>
        <dbReference type="EMBL" id="KIM63019.1"/>
    </source>
</evidence>
<gene>
    <name evidence="1" type="ORF">SCLCIDRAFT_1214565</name>
</gene>
<evidence type="ECO:0000313" key="2">
    <source>
        <dbReference type="Proteomes" id="UP000053989"/>
    </source>
</evidence>
<sequence length="53" mass="5898">MDHGTPSCLAWWKRLTRSLEMGSNTSLQEAEVLKVAIVWVFRVPAGCFSLACT</sequence>
<name>A0A0C3E3G6_9AGAM</name>
<proteinExistence type="predicted"/>
<dbReference type="InParanoid" id="A0A0C3E3G6"/>
<keyword evidence="2" id="KW-1185">Reference proteome</keyword>
<reference evidence="2" key="2">
    <citation type="submission" date="2015-01" db="EMBL/GenBank/DDBJ databases">
        <title>Evolutionary Origins and Diversification of the Mycorrhizal Mutualists.</title>
        <authorList>
            <consortium name="DOE Joint Genome Institute"/>
            <consortium name="Mycorrhizal Genomics Consortium"/>
            <person name="Kohler A."/>
            <person name="Kuo A."/>
            <person name="Nagy L.G."/>
            <person name="Floudas D."/>
            <person name="Copeland A."/>
            <person name="Barry K.W."/>
            <person name="Cichocki N."/>
            <person name="Veneault-Fourrey C."/>
            <person name="LaButti K."/>
            <person name="Lindquist E.A."/>
            <person name="Lipzen A."/>
            <person name="Lundell T."/>
            <person name="Morin E."/>
            <person name="Murat C."/>
            <person name="Riley R."/>
            <person name="Ohm R."/>
            <person name="Sun H."/>
            <person name="Tunlid A."/>
            <person name="Henrissat B."/>
            <person name="Grigoriev I.V."/>
            <person name="Hibbett D.S."/>
            <person name="Martin F."/>
        </authorList>
    </citation>
    <scope>NUCLEOTIDE SEQUENCE [LARGE SCALE GENOMIC DNA]</scope>
    <source>
        <strain evidence="2">Foug A</strain>
    </source>
</reference>
<dbReference type="HOGENOM" id="CLU_3070047_0_0_1"/>
<organism evidence="1 2">
    <name type="scientific">Scleroderma citrinum Foug A</name>
    <dbReference type="NCBI Taxonomy" id="1036808"/>
    <lineage>
        <taxon>Eukaryota</taxon>
        <taxon>Fungi</taxon>
        <taxon>Dikarya</taxon>
        <taxon>Basidiomycota</taxon>
        <taxon>Agaricomycotina</taxon>
        <taxon>Agaricomycetes</taxon>
        <taxon>Agaricomycetidae</taxon>
        <taxon>Boletales</taxon>
        <taxon>Sclerodermatineae</taxon>
        <taxon>Sclerodermataceae</taxon>
        <taxon>Scleroderma</taxon>
    </lineage>
</organism>
<dbReference type="Proteomes" id="UP000053989">
    <property type="component" value="Unassembled WGS sequence"/>
</dbReference>
<accession>A0A0C3E3G6</accession>
<dbReference type="AlphaFoldDB" id="A0A0C3E3G6"/>